<dbReference type="PANTHER" id="PTHR42901:SF1">
    <property type="entry name" value="ALCOHOL DEHYDROGENASE"/>
    <property type="match status" value="1"/>
</dbReference>
<reference evidence="4" key="1">
    <citation type="journal article" date="2015" name="Genome Announc.">
        <title>Draft Genome Sequence of the Pathogenic Filamentous Fungus Aspergillus udagawae Strain IFM 46973T.</title>
        <authorList>
            <person name="Kusuya Y."/>
            <person name="Takahashi-Nakaguchi A."/>
            <person name="Takahashi H."/>
            <person name="Yaguchi T."/>
        </authorList>
    </citation>
    <scope>NUCLEOTIDE SEQUENCE</scope>
    <source>
        <strain evidence="4">IFM 46973</strain>
    </source>
</reference>
<organism evidence="4 5">
    <name type="scientific">Aspergillus udagawae</name>
    <dbReference type="NCBI Taxonomy" id="91492"/>
    <lineage>
        <taxon>Eukaryota</taxon>
        <taxon>Fungi</taxon>
        <taxon>Dikarya</taxon>
        <taxon>Ascomycota</taxon>
        <taxon>Pezizomycotina</taxon>
        <taxon>Eurotiomycetes</taxon>
        <taxon>Eurotiomycetidae</taxon>
        <taxon>Eurotiales</taxon>
        <taxon>Aspergillaceae</taxon>
        <taxon>Aspergillus</taxon>
        <taxon>Aspergillus subgen. Fumigati</taxon>
    </lineage>
</organism>
<dbReference type="InterPro" id="IPR057326">
    <property type="entry name" value="KR_dom"/>
</dbReference>
<dbReference type="SUPFAM" id="SSF51735">
    <property type="entry name" value="NAD(P)-binding Rossmann-fold domains"/>
    <property type="match status" value="1"/>
</dbReference>
<dbReference type="SMART" id="SM00822">
    <property type="entry name" value="PKS_KR"/>
    <property type="match status" value="1"/>
</dbReference>
<comment type="similarity">
    <text evidence="1">Belongs to the short-chain dehydrogenases/reductases (SDR) family.</text>
</comment>
<protein>
    <recommendedName>
        <fullName evidence="3">Ketoreductase domain-containing protein</fullName>
    </recommendedName>
</protein>
<dbReference type="InterPro" id="IPR002347">
    <property type="entry name" value="SDR_fam"/>
</dbReference>
<dbReference type="PANTHER" id="PTHR42901">
    <property type="entry name" value="ALCOHOL DEHYDROGENASE"/>
    <property type="match status" value="1"/>
</dbReference>
<dbReference type="AlphaFoldDB" id="A0A8E0QT34"/>
<comment type="caution">
    <text evidence="4">The sequence shown here is derived from an EMBL/GenBank/DDBJ whole genome shotgun (WGS) entry which is preliminary data.</text>
</comment>
<proteinExistence type="inferred from homology"/>
<gene>
    <name evidence="4" type="ORF">Aud_005281</name>
</gene>
<dbReference type="Pfam" id="PF00106">
    <property type="entry name" value="adh_short"/>
    <property type="match status" value="1"/>
</dbReference>
<dbReference type="GO" id="GO:0016491">
    <property type="term" value="F:oxidoreductase activity"/>
    <property type="evidence" value="ECO:0007669"/>
    <property type="project" value="UniProtKB-KW"/>
</dbReference>
<dbReference type="RefSeq" id="XP_043146145.1">
    <property type="nucleotide sequence ID" value="XM_043290210.1"/>
</dbReference>
<evidence type="ECO:0000313" key="4">
    <source>
        <dbReference type="EMBL" id="GIC88879.1"/>
    </source>
</evidence>
<evidence type="ECO:0000259" key="3">
    <source>
        <dbReference type="SMART" id="SM00822"/>
    </source>
</evidence>
<dbReference type="InterPro" id="IPR036291">
    <property type="entry name" value="NAD(P)-bd_dom_sf"/>
</dbReference>
<dbReference type="PRINTS" id="PR00081">
    <property type="entry name" value="GDHRDH"/>
</dbReference>
<dbReference type="Proteomes" id="UP000036893">
    <property type="component" value="Unassembled WGS sequence"/>
</dbReference>
<reference evidence="4" key="2">
    <citation type="submission" date="2021-01" db="EMBL/GenBank/DDBJ databases">
        <title>Pan-genome distribution and transcriptional activeness of fungal secondary metabolism genes in Aspergillus section Fumigati.</title>
        <authorList>
            <person name="Takahashi H."/>
            <person name="Umemura M."/>
            <person name="Ninomiya A."/>
            <person name="Kusuya Y."/>
            <person name="Urayama S."/>
            <person name="Shimizu M."/>
            <person name="Watanabe A."/>
            <person name="Kamei K."/>
            <person name="Yaguchi T."/>
            <person name="Hagiwara D."/>
        </authorList>
    </citation>
    <scope>NUCLEOTIDE SEQUENCE</scope>
    <source>
        <strain evidence="4">IFM 46973</strain>
    </source>
</reference>
<name>A0A8E0QT34_9EURO</name>
<sequence length="289" mass="31549">MNVSDKLSFVSTLHRAPYPAIDPRRPSSSAAGKTILITGGATGIGFAVARNFALAGASTIVLLARREETLKNAASELSAAFPDTQFLTYAGSITDDAEIQKVFSSVRRTALNKDVDVLVMCAAFIKADKPLSKTPLSEVKTTFETNVFGNLNVVNTFLDAPRKEGKVIVDFTSYASYMPFPQTGPYGASKDAFSFLMRHVQNEHPELRVYTLHPGAVWTQAAAAAGMTKDMLDWDDEDLPGQFVVWLAGQEAAFLKGRFLASHWDVTELMAKKETFELDADLSTIGLRR</sequence>
<evidence type="ECO:0000256" key="2">
    <source>
        <dbReference type="ARBA" id="ARBA00023002"/>
    </source>
</evidence>
<evidence type="ECO:0000313" key="5">
    <source>
        <dbReference type="Proteomes" id="UP000036893"/>
    </source>
</evidence>
<feature type="domain" description="Ketoreductase" evidence="3">
    <location>
        <begin position="33"/>
        <end position="231"/>
    </location>
</feature>
<dbReference type="CDD" id="cd05233">
    <property type="entry name" value="SDR_c"/>
    <property type="match status" value="1"/>
</dbReference>
<dbReference type="GeneID" id="66992757"/>
<dbReference type="EMBL" id="BBXM02000003">
    <property type="protein sequence ID" value="GIC88879.1"/>
    <property type="molecule type" value="Genomic_DNA"/>
</dbReference>
<evidence type="ECO:0000256" key="1">
    <source>
        <dbReference type="ARBA" id="ARBA00006484"/>
    </source>
</evidence>
<accession>A0A8E0QT34</accession>
<keyword evidence="2" id="KW-0560">Oxidoreductase</keyword>
<dbReference type="Gene3D" id="3.40.50.720">
    <property type="entry name" value="NAD(P)-binding Rossmann-like Domain"/>
    <property type="match status" value="1"/>
</dbReference>